<name>A0ABX7NY49_9BACT</name>
<evidence type="ECO:0000313" key="2">
    <source>
        <dbReference type="Proteomes" id="UP000662747"/>
    </source>
</evidence>
<dbReference type="Proteomes" id="UP000662747">
    <property type="component" value="Chromosome"/>
</dbReference>
<accession>A0ABX7NY49</accession>
<evidence type="ECO:0000313" key="1">
    <source>
        <dbReference type="EMBL" id="QSQ23319.1"/>
    </source>
</evidence>
<dbReference type="EMBL" id="CP071090">
    <property type="protein sequence ID" value="QSQ23319.1"/>
    <property type="molecule type" value="Genomic_DNA"/>
</dbReference>
<dbReference type="RefSeq" id="WP_206724894.1">
    <property type="nucleotide sequence ID" value="NZ_CP071090.1"/>
</dbReference>
<evidence type="ECO:0008006" key="3">
    <source>
        <dbReference type="Google" id="ProtNLM"/>
    </source>
</evidence>
<organism evidence="1 2">
    <name type="scientific">Pyxidicoccus parkwayensis</name>
    <dbReference type="NCBI Taxonomy" id="2813578"/>
    <lineage>
        <taxon>Bacteria</taxon>
        <taxon>Pseudomonadati</taxon>
        <taxon>Myxococcota</taxon>
        <taxon>Myxococcia</taxon>
        <taxon>Myxococcales</taxon>
        <taxon>Cystobacterineae</taxon>
        <taxon>Myxococcaceae</taxon>
        <taxon>Pyxidicoccus</taxon>
    </lineage>
</organism>
<dbReference type="InterPro" id="IPR017853">
    <property type="entry name" value="GH"/>
</dbReference>
<reference evidence="1 2" key="1">
    <citation type="submission" date="2021-02" db="EMBL/GenBank/DDBJ databases">
        <title>De Novo genome assembly of isolated myxobacteria.</title>
        <authorList>
            <person name="Stevens D.C."/>
        </authorList>
    </citation>
    <scope>NUCLEOTIDE SEQUENCE [LARGE SCALE GENOMIC DNA]</scope>
    <source>
        <strain evidence="2">SCPEA02</strain>
    </source>
</reference>
<sequence>MNAFLKQALTGAALLATSACGSQSPADGTQQASGEVMVSTAAIGATRGNYPAPRSPVMLGVHSPDIAGNLGALTAMFPGRRGWVVKETYSTDVRWIGGLLGDLAIAAGQGFTPVVRLDYARDGGNINPQGIAVAGATIPWEGGTSSNGSWGRCLLSPDVSARDGDITTPGGTHKECYLDYIRRVLAAPNNNAVHTWIIGNEMNMKGEALGFPGGTIPYHVYGDVYRSARALIRGTSGHGNDAVFVGGVSPNATDFTADVYTSGKDYLTGILYNLQPVDVDGISIHAYAGGVNNASAGLQTFRTGTTGAGLGYQNTLQWIDALGYSQVPVLLSEWAANVEGSSTESNVASFIGTALADMNAWNGGGSNHDLIGAVWYTWNDVRWPQQSLALYPAVRQAFANNSNTYNAGDPNTGWGACWRQTTSPTRLFPETGRTVRGLFLSTYDSRGGLAVFGYPIVEEDCGVDTRTGRVLWQQWFQRHRLEYHPEQPAGSQVMLGSIGSQLAREKFGINPDDWTPGQSQPASNCSLIGPFAGGGKWVCGPFRDYFNAKGVGVLGYPISKELDFLTKDGRWIRAQWFERSRLERNDAVTPIPIQGGLLGCEASGFVGPGC</sequence>
<keyword evidence="2" id="KW-1185">Reference proteome</keyword>
<gene>
    <name evidence="1" type="ORF">JY651_51020</name>
</gene>
<dbReference type="Gene3D" id="3.20.20.80">
    <property type="entry name" value="Glycosidases"/>
    <property type="match status" value="1"/>
</dbReference>
<proteinExistence type="predicted"/>
<dbReference type="SUPFAM" id="SSF51445">
    <property type="entry name" value="(Trans)glycosidases"/>
    <property type="match status" value="1"/>
</dbReference>
<dbReference type="PROSITE" id="PS51257">
    <property type="entry name" value="PROKAR_LIPOPROTEIN"/>
    <property type="match status" value="1"/>
</dbReference>
<protein>
    <recommendedName>
        <fullName evidence="3">Asl1-like glycosyl hydrolase catalytic domain-containing protein</fullName>
    </recommendedName>
</protein>